<gene>
    <name evidence="1" type="ORF">SPARVUS_LOCUS4794521</name>
</gene>
<dbReference type="EMBL" id="CATNWA010009388">
    <property type="protein sequence ID" value="CAI9557938.1"/>
    <property type="molecule type" value="Genomic_DNA"/>
</dbReference>
<proteinExistence type="predicted"/>
<reference evidence="1" key="1">
    <citation type="submission" date="2023-05" db="EMBL/GenBank/DDBJ databases">
        <authorList>
            <person name="Stuckert A."/>
        </authorList>
    </citation>
    <scope>NUCLEOTIDE SEQUENCE</scope>
</reference>
<organism evidence="1 2">
    <name type="scientific">Staurois parvus</name>
    <dbReference type="NCBI Taxonomy" id="386267"/>
    <lineage>
        <taxon>Eukaryota</taxon>
        <taxon>Metazoa</taxon>
        <taxon>Chordata</taxon>
        <taxon>Craniata</taxon>
        <taxon>Vertebrata</taxon>
        <taxon>Euteleostomi</taxon>
        <taxon>Amphibia</taxon>
        <taxon>Batrachia</taxon>
        <taxon>Anura</taxon>
        <taxon>Neobatrachia</taxon>
        <taxon>Ranoidea</taxon>
        <taxon>Ranidae</taxon>
        <taxon>Staurois</taxon>
    </lineage>
</organism>
<sequence>QSRKKKLLRQALTSALLDTDRRQKTTLTVDEKRYLAGYITKTIALPCCVYCGRPDTVNSGSGETRYSECRGWGDQI</sequence>
<evidence type="ECO:0000313" key="2">
    <source>
        <dbReference type="Proteomes" id="UP001162483"/>
    </source>
</evidence>
<evidence type="ECO:0000313" key="1">
    <source>
        <dbReference type="EMBL" id="CAI9557938.1"/>
    </source>
</evidence>
<feature type="non-terminal residue" evidence="1">
    <location>
        <position position="1"/>
    </location>
</feature>
<name>A0ABN9CD70_9NEOB</name>
<protein>
    <submittedName>
        <fullName evidence="1">Uncharacterized protein</fullName>
    </submittedName>
</protein>
<comment type="caution">
    <text evidence="1">The sequence shown here is derived from an EMBL/GenBank/DDBJ whole genome shotgun (WGS) entry which is preliminary data.</text>
</comment>
<keyword evidence="2" id="KW-1185">Reference proteome</keyword>
<accession>A0ABN9CD70</accession>
<dbReference type="Proteomes" id="UP001162483">
    <property type="component" value="Unassembled WGS sequence"/>
</dbReference>